<gene>
    <name evidence="2" type="ORF">OBBRIDRAFT_839320</name>
</gene>
<evidence type="ECO:0000256" key="1">
    <source>
        <dbReference type="SAM" id="MobiDB-lite"/>
    </source>
</evidence>
<reference evidence="2 3" key="1">
    <citation type="submission" date="2016-07" db="EMBL/GenBank/DDBJ databases">
        <title>Draft genome of the white-rot fungus Obba rivulosa 3A-2.</title>
        <authorList>
            <consortium name="DOE Joint Genome Institute"/>
            <person name="Miettinen O."/>
            <person name="Riley R."/>
            <person name="Acob R."/>
            <person name="Barry K."/>
            <person name="Cullen D."/>
            <person name="De Vries R."/>
            <person name="Hainaut M."/>
            <person name="Hatakka A."/>
            <person name="Henrissat B."/>
            <person name="Hilden K."/>
            <person name="Kuo R."/>
            <person name="Labutti K."/>
            <person name="Lipzen A."/>
            <person name="Makela M.R."/>
            <person name="Sandor L."/>
            <person name="Spatafora J.W."/>
            <person name="Grigoriev I.V."/>
            <person name="Hibbett D.S."/>
        </authorList>
    </citation>
    <scope>NUCLEOTIDE SEQUENCE [LARGE SCALE GENOMIC DNA]</scope>
    <source>
        <strain evidence="2 3">3A-2</strain>
    </source>
</reference>
<accession>A0A8E2DGM4</accession>
<protein>
    <submittedName>
        <fullName evidence="2">Uncharacterized protein</fullName>
    </submittedName>
</protein>
<feature type="compositionally biased region" description="Basic residues" evidence="1">
    <location>
        <begin position="591"/>
        <end position="601"/>
    </location>
</feature>
<feature type="region of interest" description="Disordered" evidence="1">
    <location>
        <begin position="578"/>
        <end position="601"/>
    </location>
</feature>
<evidence type="ECO:0000313" key="2">
    <source>
        <dbReference type="EMBL" id="OCH84969.1"/>
    </source>
</evidence>
<organism evidence="2 3">
    <name type="scientific">Obba rivulosa</name>
    <dbReference type="NCBI Taxonomy" id="1052685"/>
    <lineage>
        <taxon>Eukaryota</taxon>
        <taxon>Fungi</taxon>
        <taxon>Dikarya</taxon>
        <taxon>Basidiomycota</taxon>
        <taxon>Agaricomycotina</taxon>
        <taxon>Agaricomycetes</taxon>
        <taxon>Polyporales</taxon>
        <taxon>Gelatoporiaceae</taxon>
        <taxon>Obba</taxon>
    </lineage>
</organism>
<dbReference type="PANTHER" id="PTHR33266:SF1">
    <property type="entry name" value="F-BOX DOMAIN-CONTAINING PROTEIN"/>
    <property type="match status" value="1"/>
</dbReference>
<proteinExistence type="predicted"/>
<sequence length="601" mass="68061">MRFHEWMGEGQQVQRTGENRAAFYARVIEKAKQYQAYTETPELGSVPLKDEETTKSIDRSIHKLKPDRINDREQWRLKQAMGAFERLCNILTTEGHPTDTDEPLVYLSFDEARRKEIMALIEALDGRLFSLFLSTSISICQLSPDPWDRVSQRLQDGQFSVIPPYTDFGFDHMAMGCERGDEPSMDDIAKVSRLVKLGRPLFSTHYEEGEYDVKSQMLNFAAEKLICGSWPNIDELNENQKLACLSTRLGLQFTPTVDARKEAATQVERHLRVCIASDDSRHGLATIAGSEPIVAEAAKSSMRGLDHNFDPAATLAQRLQGPTIDTEDRGELIVELLLLRAYDEAAYKLSQLEAAGMKPVHPPKHSGTSGSSHTNRFADQIRKGLEHNEVLPDVPLVDFLEALFPEGKWADAKPTVTLGYDDEENARSRSQSDVPLAEAFEDTYVFFNHFIQLRSREQLNRRYLHGLILRCAAGVCTRAQGTTEVIIPVLLGRILKPEKISSIAVKIRFDLELKTPDVHLFDDIDPFRLRIFAHDCDHEGVPPIIRITFSLGSKDAYMLPGPFDADDERRYGHQHKTYVDSDEESDTAPLRKIRRPSTRVH</sequence>
<evidence type="ECO:0000313" key="3">
    <source>
        <dbReference type="Proteomes" id="UP000250043"/>
    </source>
</evidence>
<dbReference type="OrthoDB" id="2804161at2759"/>
<name>A0A8E2DGM4_9APHY</name>
<dbReference type="EMBL" id="KV722618">
    <property type="protein sequence ID" value="OCH84969.1"/>
    <property type="molecule type" value="Genomic_DNA"/>
</dbReference>
<dbReference type="AlphaFoldDB" id="A0A8E2DGM4"/>
<keyword evidence="3" id="KW-1185">Reference proteome</keyword>
<dbReference type="PANTHER" id="PTHR33266">
    <property type="entry name" value="CHROMOSOME 15, WHOLE GENOME SHOTGUN SEQUENCE"/>
    <property type="match status" value="1"/>
</dbReference>
<dbReference type="Proteomes" id="UP000250043">
    <property type="component" value="Unassembled WGS sequence"/>
</dbReference>